<reference evidence="3" key="1">
    <citation type="submission" date="2021-01" db="EMBL/GenBank/DDBJ databases">
        <title>Whole genome shotgun sequence of Rugosimonospora africana NBRC 104875.</title>
        <authorList>
            <person name="Komaki H."/>
            <person name="Tamura T."/>
        </authorList>
    </citation>
    <scope>NUCLEOTIDE SEQUENCE</scope>
    <source>
        <strain evidence="3">NBRC 104875</strain>
    </source>
</reference>
<dbReference type="SUPFAM" id="SSF55154">
    <property type="entry name" value="CYTH-like phosphatases"/>
    <property type="match status" value="1"/>
</dbReference>
<dbReference type="PANTHER" id="PTHR39339:SF1">
    <property type="entry name" value="CHAD DOMAIN-CONTAINING PROTEIN"/>
    <property type="match status" value="1"/>
</dbReference>
<dbReference type="PANTHER" id="PTHR39339">
    <property type="entry name" value="SLR1444 PROTEIN"/>
    <property type="match status" value="1"/>
</dbReference>
<dbReference type="EMBL" id="BONZ01000015">
    <property type="protein sequence ID" value="GIH13565.1"/>
    <property type="molecule type" value="Genomic_DNA"/>
</dbReference>
<dbReference type="PROSITE" id="PS51707">
    <property type="entry name" value="CYTH"/>
    <property type="match status" value="1"/>
</dbReference>
<comment type="caution">
    <text evidence="3">The sequence shown here is derived from an EMBL/GenBank/DDBJ whole genome shotgun (WGS) entry which is preliminary data.</text>
</comment>
<gene>
    <name evidence="3" type="ORF">Raf01_17370</name>
</gene>
<feature type="domain" description="CYTH" evidence="1">
    <location>
        <begin position="1"/>
        <end position="193"/>
    </location>
</feature>
<dbReference type="InterPro" id="IPR023577">
    <property type="entry name" value="CYTH_domain"/>
</dbReference>
<evidence type="ECO:0000313" key="3">
    <source>
        <dbReference type="EMBL" id="GIH13565.1"/>
    </source>
</evidence>
<dbReference type="SMART" id="SM00880">
    <property type="entry name" value="CHAD"/>
    <property type="match status" value="1"/>
</dbReference>
<dbReference type="InterPro" id="IPR007899">
    <property type="entry name" value="CHAD_dom"/>
</dbReference>
<dbReference type="AlphaFoldDB" id="A0A8J3QPX1"/>
<dbReference type="Proteomes" id="UP000642748">
    <property type="component" value="Unassembled WGS sequence"/>
</dbReference>
<dbReference type="Gene3D" id="2.40.320.10">
    <property type="entry name" value="Hypothetical Protein Pfu-838710-001"/>
    <property type="match status" value="1"/>
</dbReference>
<keyword evidence="4" id="KW-1185">Reference proteome</keyword>
<dbReference type="SMART" id="SM01118">
    <property type="entry name" value="CYTH"/>
    <property type="match status" value="1"/>
</dbReference>
<name>A0A8J3QPX1_9ACTN</name>
<evidence type="ECO:0000313" key="4">
    <source>
        <dbReference type="Proteomes" id="UP000642748"/>
    </source>
</evidence>
<dbReference type="Pfam" id="PF01928">
    <property type="entry name" value="CYTH"/>
    <property type="match status" value="1"/>
</dbReference>
<dbReference type="InterPro" id="IPR038186">
    <property type="entry name" value="CHAD_dom_sf"/>
</dbReference>
<dbReference type="PROSITE" id="PS51708">
    <property type="entry name" value="CHAD"/>
    <property type="match status" value="1"/>
</dbReference>
<dbReference type="RefSeq" id="WP_203917241.1">
    <property type="nucleotide sequence ID" value="NZ_BONZ01000015.1"/>
</dbReference>
<sequence>MLEEERKFDVDPQFVLPDLTEALPARAQVVPRPSVSLRATYYDTDDLRLARAGASLRFRRGDEKPWTVKLPTGVPGIRHEISRTGPSDTIPEELAGLVTAYVRGAALSAAAVLDTTRQVYELRDRAGELLAELDDDLVAVMEGGSVRRKFREIEVERHEGGSKLLGRVADVLTAAGAVSGQFLPKHVRALNATGPADLTPPAGTLPPGADAGQVVTEAIRADIGRMLAHDPLVRLGTPLPDGDTAVHQMRVGCRRLRTDLRTFRPLLDPDWADRLRAELSWIAEALGGARDVEVLRARLRRTAARDPLSPLDPDAVARFDAELEARHSAALAALAEAMSGKRYLALLDRLVDAAAAPRLAGVAADTARDLLPRLAGKPWRRLADGSAGTVAAGSLDPLGPDEEWHDVRIRAKRARYATEAVAAVLGGNATSLARRIGEVQELLGEHQDAVIAADTWLAIAEAHPDDHRLAVAAGRLVERERGVVREVRARFPETWAAASRLEPREWLR</sequence>
<evidence type="ECO:0000259" key="1">
    <source>
        <dbReference type="PROSITE" id="PS51707"/>
    </source>
</evidence>
<organism evidence="3 4">
    <name type="scientific">Rugosimonospora africana</name>
    <dbReference type="NCBI Taxonomy" id="556532"/>
    <lineage>
        <taxon>Bacteria</taxon>
        <taxon>Bacillati</taxon>
        <taxon>Actinomycetota</taxon>
        <taxon>Actinomycetes</taxon>
        <taxon>Micromonosporales</taxon>
        <taxon>Micromonosporaceae</taxon>
        <taxon>Rugosimonospora</taxon>
    </lineage>
</organism>
<feature type="domain" description="CHAD" evidence="2">
    <location>
        <begin position="208"/>
        <end position="500"/>
    </location>
</feature>
<dbReference type="Pfam" id="PF05235">
    <property type="entry name" value="CHAD"/>
    <property type="match status" value="1"/>
</dbReference>
<dbReference type="InterPro" id="IPR033469">
    <property type="entry name" value="CYTH-like_dom_sf"/>
</dbReference>
<evidence type="ECO:0000259" key="2">
    <source>
        <dbReference type="PROSITE" id="PS51708"/>
    </source>
</evidence>
<dbReference type="Gene3D" id="1.40.20.10">
    <property type="entry name" value="CHAD domain"/>
    <property type="match status" value="1"/>
</dbReference>
<dbReference type="CDD" id="cd07374">
    <property type="entry name" value="CYTH-like_Pase"/>
    <property type="match status" value="1"/>
</dbReference>
<protein>
    <submittedName>
        <fullName evidence="3">CHAD domain-containing protein</fullName>
    </submittedName>
</protein>
<accession>A0A8J3QPX1</accession>
<proteinExistence type="predicted"/>